<dbReference type="GO" id="GO:0071013">
    <property type="term" value="C:catalytic step 2 spliceosome"/>
    <property type="evidence" value="ECO:0007669"/>
    <property type="project" value="TreeGrafter"/>
</dbReference>
<gene>
    <name evidence="9" type="primary">Cwc27</name>
    <name evidence="9" type="ORF">g.17551</name>
</gene>
<reference evidence="9" key="1">
    <citation type="submission" date="2018-10" db="EMBL/GenBank/DDBJ databases">
        <title>Transcriptome assembly of Aceria tosichella (Wheat curl mite) Type 2.</title>
        <authorList>
            <person name="Scully E.D."/>
            <person name="Geib S.M."/>
            <person name="Palmer N.A."/>
            <person name="Gupta A.K."/>
            <person name="Sarath G."/>
            <person name="Tatineni S."/>
        </authorList>
    </citation>
    <scope>NUCLEOTIDE SEQUENCE</scope>
    <source>
        <strain evidence="9">LincolnNE</strain>
    </source>
</reference>
<feature type="domain" description="PPIase cyclophilin-type" evidence="8">
    <location>
        <begin position="11"/>
        <end position="164"/>
    </location>
</feature>
<evidence type="ECO:0000256" key="7">
    <source>
        <dbReference type="SAM" id="MobiDB-lite"/>
    </source>
</evidence>
<dbReference type="PROSITE" id="PS50072">
    <property type="entry name" value="CSA_PPIASE_2"/>
    <property type="match status" value="1"/>
</dbReference>
<dbReference type="PANTHER" id="PTHR45625:SF6">
    <property type="entry name" value="SPLICEOSOME-ASSOCIATED PROTEIN CWC27 HOMOLOG"/>
    <property type="match status" value="1"/>
</dbReference>
<dbReference type="InterPro" id="IPR044666">
    <property type="entry name" value="Cyclophilin_A-like"/>
</dbReference>
<evidence type="ECO:0000256" key="6">
    <source>
        <dbReference type="ARBA" id="ARBA00046368"/>
    </source>
</evidence>
<evidence type="ECO:0000256" key="4">
    <source>
        <dbReference type="ARBA" id="ARBA00040027"/>
    </source>
</evidence>
<evidence type="ECO:0000256" key="5">
    <source>
        <dbReference type="ARBA" id="ARBA00042090"/>
    </source>
</evidence>
<dbReference type="InterPro" id="IPR002130">
    <property type="entry name" value="Cyclophilin-type_PPIase_dom"/>
</dbReference>
<accession>A0A6G1SJ88</accession>
<dbReference type="PRINTS" id="PR00153">
    <property type="entry name" value="CSAPPISMRASE"/>
</dbReference>
<sequence>MSNIYNLEPQAHGLITFKTNFGDLDIELFTQQCPKNTRNFVQLCLDGYYEGSIFDRVEKDFIAIGGEHDTPEAESIETDIAPDEFHQRLRFSRRGLLATANTEKNANGPKIFFTLGPAPELQNKHTIFGRLRGDSVYYLVDLNDCPVDEDMHPISEKKIIQVIVIQNPYPELKVRPHIKEKLRKLQTNYPDCTPTDTDYLEPKFDIKQSKKLSFYEDSDDDEEETPAEDGSKTEFKVPQVTLVKNDCSHGDEIKTENASEASRSDSKDSESDEKAKGESQDAREKKLREIRENFKKLKQKLENESATKIRTLSDRRRESLGHGSPLNVTQESKANSSKHSSIEDPDRTSSGQELRLATKKGRQRERETIELMQQFKKKLKNASSEPNNHKEASFRINSRDETQSIDDEETELALDLVDGDDWLHHKFEAINTTSNSLAKDANTKGDDWYSIDDPRDPIVERVELERARDHGRHKGRDRYRDDRYHDREKGHRSEHRSSSRHRHR</sequence>
<feature type="compositionally biased region" description="Basic and acidic residues" evidence="7">
    <location>
        <begin position="441"/>
        <end position="468"/>
    </location>
</feature>
<feature type="region of interest" description="Disordered" evidence="7">
    <location>
        <begin position="211"/>
        <end position="407"/>
    </location>
</feature>
<dbReference type="AlphaFoldDB" id="A0A6G1SJ88"/>
<feature type="compositionally biased region" description="Basic and acidic residues" evidence="7">
    <location>
        <begin position="478"/>
        <end position="497"/>
    </location>
</feature>
<comment type="subcellular location">
    <subcellularLocation>
        <location evidence="1">Nucleus</location>
    </subcellularLocation>
</comment>
<keyword evidence="3" id="KW-0539">Nucleus</keyword>
<evidence type="ECO:0000256" key="1">
    <source>
        <dbReference type="ARBA" id="ARBA00004123"/>
    </source>
</evidence>
<protein>
    <recommendedName>
        <fullName evidence="4">Spliceosome-associated protein CWC27 homolog</fullName>
    </recommendedName>
    <alternativeName>
        <fullName evidence="5">Probable inactive peptidyl-prolyl cis-trans isomerase CWC27 homolog</fullName>
    </alternativeName>
</protein>
<evidence type="ECO:0000313" key="9">
    <source>
        <dbReference type="EMBL" id="MDE50584.1"/>
    </source>
</evidence>
<dbReference type="Gene3D" id="2.40.100.10">
    <property type="entry name" value="Cyclophilin-like"/>
    <property type="match status" value="1"/>
</dbReference>
<dbReference type="EMBL" id="GGYP01005813">
    <property type="protein sequence ID" value="MDE50584.1"/>
    <property type="molecule type" value="Transcribed_RNA"/>
</dbReference>
<feature type="compositionally biased region" description="Acidic residues" evidence="7">
    <location>
        <begin position="216"/>
        <end position="227"/>
    </location>
</feature>
<dbReference type="SUPFAM" id="SSF50891">
    <property type="entry name" value="Cyclophilin-like"/>
    <property type="match status" value="1"/>
</dbReference>
<dbReference type="GO" id="GO:0003755">
    <property type="term" value="F:peptidyl-prolyl cis-trans isomerase activity"/>
    <property type="evidence" value="ECO:0007669"/>
    <property type="project" value="InterPro"/>
</dbReference>
<feature type="compositionally biased region" description="Polar residues" evidence="7">
    <location>
        <begin position="326"/>
        <end position="339"/>
    </location>
</feature>
<feature type="compositionally biased region" description="Basic and acidic residues" evidence="7">
    <location>
        <begin position="387"/>
        <end position="402"/>
    </location>
</feature>
<evidence type="ECO:0000256" key="3">
    <source>
        <dbReference type="ARBA" id="ARBA00023242"/>
    </source>
</evidence>
<organism evidence="9">
    <name type="scientific">Aceria tosichella</name>
    <name type="common">wheat curl mite</name>
    <dbReference type="NCBI Taxonomy" id="561515"/>
    <lineage>
        <taxon>Eukaryota</taxon>
        <taxon>Metazoa</taxon>
        <taxon>Ecdysozoa</taxon>
        <taxon>Arthropoda</taxon>
        <taxon>Chelicerata</taxon>
        <taxon>Arachnida</taxon>
        <taxon>Acari</taxon>
        <taxon>Acariformes</taxon>
        <taxon>Trombidiformes</taxon>
        <taxon>Prostigmata</taxon>
        <taxon>Eupodina</taxon>
        <taxon>Eriophyoidea</taxon>
        <taxon>Eriophyidae</taxon>
        <taxon>Eriophyinae</taxon>
        <taxon>Aceriini</taxon>
        <taxon>Aceria</taxon>
    </lineage>
</organism>
<dbReference type="Pfam" id="PF00160">
    <property type="entry name" value="Pro_isomerase"/>
    <property type="match status" value="1"/>
</dbReference>
<feature type="region of interest" description="Disordered" evidence="7">
    <location>
        <begin position="432"/>
        <end position="504"/>
    </location>
</feature>
<name>A0A6G1SJ88_9ACAR</name>
<proteinExistence type="inferred from homology"/>
<dbReference type="PANTHER" id="PTHR45625">
    <property type="entry name" value="PEPTIDYL-PROLYL CIS-TRANS ISOMERASE-RELATED"/>
    <property type="match status" value="1"/>
</dbReference>
<keyword evidence="9" id="KW-0413">Isomerase</keyword>
<evidence type="ECO:0000256" key="2">
    <source>
        <dbReference type="ARBA" id="ARBA00007365"/>
    </source>
</evidence>
<comment type="similarity">
    <text evidence="2">Belongs to the cyclophilin-type PPIase family.</text>
</comment>
<feature type="compositionally biased region" description="Basic and acidic residues" evidence="7">
    <location>
        <begin position="246"/>
        <end position="320"/>
    </location>
</feature>
<dbReference type="InterPro" id="IPR029000">
    <property type="entry name" value="Cyclophilin-like_dom_sf"/>
</dbReference>
<evidence type="ECO:0000259" key="8">
    <source>
        <dbReference type="PROSITE" id="PS50072"/>
    </source>
</evidence>
<comment type="subunit">
    <text evidence="6">Part of the activated spliceosome B/catalytic step 1 spliceosome, one of the forms of the spliceosome which has a well-formed active site but still cannot catalyze the branching reaction and is composed at least of 52 proteins, the U2, U5 and U6 snRNAs and the pre-mRNA. Recruited during early steps of activated spliceosome B maturation, it is probably one of the first proteins released from this complex as he matures to the spliceosome C complex. Component of the minor spliceosome, which splices U12-type introns.</text>
</comment>